<evidence type="ECO:0000256" key="1">
    <source>
        <dbReference type="SAM" id="MobiDB-lite"/>
    </source>
</evidence>
<feature type="compositionally biased region" description="Basic and acidic residues" evidence="1">
    <location>
        <begin position="100"/>
        <end position="125"/>
    </location>
</feature>
<protein>
    <submittedName>
        <fullName evidence="2">Uncharacterized protein</fullName>
    </submittedName>
</protein>
<evidence type="ECO:0000313" key="3">
    <source>
        <dbReference type="Proteomes" id="UP000279968"/>
    </source>
</evidence>
<feature type="compositionally biased region" description="Basic and acidic residues" evidence="1">
    <location>
        <begin position="133"/>
        <end position="146"/>
    </location>
</feature>
<dbReference type="SUPFAM" id="SSF56770">
    <property type="entry name" value="HydA/Nqo6-like"/>
    <property type="match status" value="1"/>
</dbReference>
<evidence type="ECO:0000313" key="2">
    <source>
        <dbReference type="EMBL" id="RKN53266.1"/>
    </source>
</evidence>
<keyword evidence="3" id="KW-1185">Reference proteome</keyword>
<dbReference type="RefSeq" id="WP_120782210.1">
    <property type="nucleotide sequence ID" value="NZ_JBHLUP010000002.1"/>
</dbReference>
<reference evidence="2 3" key="1">
    <citation type="journal article" date="2015" name="Int. J. Syst. Evol. Microbiol.">
        <title>Micromonospora costi sp. nov., isolated from a leaf of Costus speciosus.</title>
        <authorList>
            <person name="Thawai C."/>
        </authorList>
    </citation>
    <scope>NUCLEOTIDE SEQUENCE [LARGE SCALE GENOMIC DNA]</scope>
    <source>
        <strain evidence="2 3">CS1-12</strain>
    </source>
</reference>
<dbReference type="OrthoDB" id="3373298at2"/>
<comment type="caution">
    <text evidence="2">The sequence shown here is derived from an EMBL/GenBank/DDBJ whole genome shotgun (WGS) entry which is preliminary data.</text>
</comment>
<name>A0A3B0A117_9ACTN</name>
<accession>A0A3B0A117</accession>
<dbReference type="EMBL" id="RBAN01000004">
    <property type="protein sequence ID" value="RKN53266.1"/>
    <property type="molecule type" value="Genomic_DNA"/>
</dbReference>
<gene>
    <name evidence="2" type="ORF">D7193_24800</name>
</gene>
<dbReference type="Proteomes" id="UP000279968">
    <property type="component" value="Unassembled WGS sequence"/>
</dbReference>
<proteinExistence type="predicted"/>
<feature type="region of interest" description="Disordered" evidence="1">
    <location>
        <begin position="100"/>
        <end position="158"/>
    </location>
</feature>
<sequence>MGLTSMLHRLAARHAHVLLVETPGHWLTRVAAEHHLLDRGWRLAQSPADADVLAVCGTPGVELATVADRLWQQMPGPRVRIGIESPEQVRHALDIAEADLRDITRQQTDSRVRRGGRGDQTRPDGHPTGGHGPHGDHAKGGDEHAGHAGHAGVAHGDMDMAPAGIPLANRGEDRDGLELDVLHVRLGPVLAYWPAGLVLRCTLSGDVIVDAQASLTDPSHRTPEHDSASRSGRLFAARRCDNAASLLALAGAHDAASGARQVRDILLDPDGAADAPARLARLTRTVRRSWLLRWSLRRLGSLSRSDLVNRDLPDTLEGDAHDRLLGMLDRASRAVAEESSHRATGQPTVPVEAVAELVRGWDLATARLIVASLDLDAAAPAREVSRV</sequence>
<organism evidence="2 3">
    <name type="scientific">Micromonospora costi</name>
    <dbReference type="NCBI Taxonomy" id="1530042"/>
    <lineage>
        <taxon>Bacteria</taxon>
        <taxon>Bacillati</taxon>
        <taxon>Actinomycetota</taxon>
        <taxon>Actinomycetes</taxon>
        <taxon>Micromonosporales</taxon>
        <taxon>Micromonosporaceae</taxon>
        <taxon>Micromonospora</taxon>
    </lineage>
</organism>
<dbReference type="AlphaFoldDB" id="A0A3B0A117"/>